<dbReference type="Proteomes" id="UP000189738">
    <property type="component" value="Chromosome"/>
</dbReference>
<organism evidence="2">
    <name type="scientific">Elizabethkingia anophelis</name>
    <dbReference type="NCBI Taxonomy" id="1117645"/>
    <lineage>
        <taxon>Bacteria</taxon>
        <taxon>Pseudomonadati</taxon>
        <taxon>Bacteroidota</taxon>
        <taxon>Flavobacteriia</taxon>
        <taxon>Flavobacteriales</taxon>
        <taxon>Weeksellaceae</taxon>
        <taxon>Elizabethkingia</taxon>
    </lineage>
</organism>
<dbReference type="RefSeq" id="WP_078691291.1">
    <property type="nucleotide sequence ID" value="NZ_CP014339.1"/>
</dbReference>
<evidence type="ECO:0000313" key="3">
    <source>
        <dbReference type="Proteomes" id="UP000189738"/>
    </source>
</evidence>
<evidence type="ECO:0000313" key="2">
    <source>
        <dbReference type="EMBL" id="OPB47419.1"/>
    </source>
</evidence>
<name>A0A494J2F2_9FLAO</name>
<protein>
    <submittedName>
        <fullName evidence="2">Uncharacterized protein</fullName>
    </submittedName>
</protein>
<proteinExistence type="predicted"/>
<dbReference type="AlphaFoldDB" id="A0A494J2F2"/>
<gene>
    <name evidence="1" type="ORF">AYC66_18505</name>
    <name evidence="2" type="ORF">BAY09_07135</name>
</gene>
<dbReference type="EMBL" id="CP014339">
    <property type="protein sequence ID" value="AQX52549.1"/>
    <property type="molecule type" value="Genomic_DNA"/>
</dbReference>
<accession>A0A494J2F2</accession>
<reference evidence="1 3" key="1">
    <citation type="submission" date="2016-02" db="EMBL/GenBank/DDBJ databases">
        <authorList>
            <person name="Nicholson A.C."/>
            <person name="Humrighouse B.W."/>
            <person name="Loparev V."/>
            <person name="Emery B."/>
            <person name="Graziano J."/>
            <person name="McQuiston J.R."/>
        </authorList>
    </citation>
    <scope>NUCLEOTIDE SEQUENCE [LARGE SCALE GENOMIC DNA]</scope>
    <source>
        <strain evidence="1 3">E6809</strain>
    </source>
</reference>
<sequence>MKLKLVSRKVDRDILAFETAFGITREMILGKCRSQQIFFSRIIIANEIRNTKTEGSKKERVIHAAKILNKDPSALYYYQKQYESELLYNPKFREFHQKFKSEQKTIKKSWRQSQTTKHALKLRQKLKTILHNLEF</sequence>
<dbReference type="EMBL" id="MAHS01000013">
    <property type="protein sequence ID" value="OPB47419.1"/>
    <property type="molecule type" value="Genomic_DNA"/>
</dbReference>
<evidence type="ECO:0000313" key="1">
    <source>
        <dbReference type="EMBL" id="AQX52549.1"/>
    </source>
</evidence>
<reference evidence="2" key="2">
    <citation type="submission" date="2016-06" db="EMBL/GenBank/DDBJ databases">
        <authorList>
            <person name="Nicholson A.C."/>
        </authorList>
    </citation>
    <scope>NUCLEOTIDE SEQUENCE [LARGE SCALE GENOMIC DNA]</scope>
    <source>
        <strain evidence="2">E6809</strain>
    </source>
</reference>